<sequence length="863" mass="93305">MNGVRRFLTNPSSTSTTTSPVKDRTSISSRSSSPTKELPPPPPSATKALFIRKDRKPPPPLVSGADSTTSSPTTSTPPQYRKPPPSEWHEETPSPSHSQVNGLQQANTRDALLLSLLSSEAMVDSRGYEILSAEEVEELKKEHTVLSSRVGALQRKLATEIKIRDAAQTLARLNASSPSPSRISRQSSSALETAERKVDAAQTELWRLQERTASIGRRLLEHRAGVLGAALAEAERAQARAKERTTSTSTTALDTDSSFRSPLSSASSVVVTTPKFDGAHFFAGHEDAIVPGRQSRGAVPAQDGGGGAGGGGGSASQEELEALEAKLAAAEARAQERDAQLEDAHTAAASDLENARAVAAMELANAHAAGASELARVRERAGELEERVAHLQRELESSMRGKEDAEFLQERIRTLERELEDVGSKADRARRQAETSWNVEKASWVSERERFEQERGRWAATAGAAAGLEERLEQERAVWDQEREELVERAKDQIAFAADGLRGLVQRFDVPLFSRESGLSVLVDALGRYLEKHNGQVTEQLLVAEAEKRNAMVRELDEARVEIQVLQSQSRSSVGNGSSPYMEPRPSSPITFAKDAAGLIAILQPLWATLPSPEARAARLSNAARPFRAGNGRASPSLRMGNPGSPGPSVVSISDMDVRALKSLYNPGAVAAGAAGVGGGRPGSPSSPTKDSMGPGAFSVEAFAQRVQALISDDRALMERLIRFAQAHDLLKKNAERAQKLAQESNAALETYQRQVRTLEERLARSDGMKEQVEQLTAEKLAMEQRAAEQAETLRELTEVNAALSARALQLAQDAAAAEDELRTVRSVSEREQTQRLALLEEINLVQTENGSLRQQLRALGKL</sequence>
<evidence type="ECO:0000256" key="1">
    <source>
        <dbReference type="SAM" id="Coils"/>
    </source>
</evidence>
<dbReference type="OrthoDB" id="5569911at2759"/>
<dbReference type="AlphaFoldDB" id="A0A9P5JZP4"/>
<feature type="compositionally biased region" description="Low complexity" evidence="2">
    <location>
        <begin position="246"/>
        <end position="265"/>
    </location>
</feature>
<feature type="compositionally biased region" description="Low complexity" evidence="2">
    <location>
        <begin position="67"/>
        <end position="78"/>
    </location>
</feature>
<dbReference type="EMBL" id="WHVB01000023">
    <property type="protein sequence ID" value="KAF8471349.1"/>
    <property type="molecule type" value="Genomic_DNA"/>
</dbReference>
<keyword evidence="1" id="KW-0175">Coiled coil</keyword>
<feature type="domain" description="Up-regulated during septation protein 1" evidence="3">
    <location>
        <begin position="115"/>
        <end position="228"/>
    </location>
</feature>
<feature type="compositionally biased region" description="Low complexity" evidence="2">
    <location>
        <begin position="26"/>
        <end position="36"/>
    </location>
</feature>
<feature type="compositionally biased region" description="Polar residues" evidence="2">
    <location>
        <begin position="93"/>
        <end position="103"/>
    </location>
</feature>
<feature type="region of interest" description="Disordered" evidence="2">
    <location>
        <begin position="237"/>
        <end position="265"/>
    </location>
</feature>
<dbReference type="Pfam" id="PF15456">
    <property type="entry name" value="Uds1"/>
    <property type="match status" value="1"/>
</dbReference>
<protein>
    <submittedName>
        <fullName evidence="4">Up-regulated during septation-domain-containing protein</fullName>
    </submittedName>
</protein>
<evidence type="ECO:0000313" key="4">
    <source>
        <dbReference type="EMBL" id="KAF8471349.1"/>
    </source>
</evidence>
<comment type="caution">
    <text evidence="4">The sequence shown here is derived from an EMBL/GenBank/DDBJ whole genome shotgun (WGS) entry which is preliminary data.</text>
</comment>
<feature type="region of interest" description="Disordered" evidence="2">
    <location>
        <begin position="295"/>
        <end position="320"/>
    </location>
</feature>
<proteinExistence type="predicted"/>
<dbReference type="InterPro" id="IPR029191">
    <property type="entry name" value="Uds1"/>
</dbReference>
<evidence type="ECO:0000256" key="2">
    <source>
        <dbReference type="SAM" id="MobiDB-lite"/>
    </source>
</evidence>
<keyword evidence="5" id="KW-1185">Reference proteome</keyword>
<evidence type="ECO:0000259" key="3">
    <source>
        <dbReference type="Pfam" id="PF15456"/>
    </source>
</evidence>
<feature type="region of interest" description="Disordered" evidence="2">
    <location>
        <begin position="672"/>
        <end position="693"/>
    </location>
</feature>
<feature type="compositionally biased region" description="Gly residues" evidence="2">
    <location>
        <begin position="303"/>
        <end position="314"/>
    </location>
</feature>
<organism evidence="4 5">
    <name type="scientific">Russula ochroleuca</name>
    <dbReference type="NCBI Taxonomy" id="152965"/>
    <lineage>
        <taxon>Eukaryota</taxon>
        <taxon>Fungi</taxon>
        <taxon>Dikarya</taxon>
        <taxon>Basidiomycota</taxon>
        <taxon>Agaricomycotina</taxon>
        <taxon>Agaricomycetes</taxon>
        <taxon>Russulales</taxon>
        <taxon>Russulaceae</taxon>
        <taxon>Russula</taxon>
    </lineage>
</organism>
<gene>
    <name evidence="4" type="ORF">DFH94DRAFT_200401</name>
</gene>
<reference evidence="4" key="1">
    <citation type="submission" date="2019-10" db="EMBL/GenBank/DDBJ databases">
        <authorList>
            <consortium name="DOE Joint Genome Institute"/>
            <person name="Kuo A."/>
            <person name="Miyauchi S."/>
            <person name="Kiss E."/>
            <person name="Drula E."/>
            <person name="Kohler A."/>
            <person name="Sanchez-Garcia M."/>
            <person name="Andreopoulos B."/>
            <person name="Barry K.W."/>
            <person name="Bonito G."/>
            <person name="Buee M."/>
            <person name="Carver A."/>
            <person name="Chen C."/>
            <person name="Cichocki N."/>
            <person name="Clum A."/>
            <person name="Culley D."/>
            <person name="Crous P.W."/>
            <person name="Fauchery L."/>
            <person name="Girlanda M."/>
            <person name="Hayes R."/>
            <person name="Keri Z."/>
            <person name="LaButti K."/>
            <person name="Lipzen A."/>
            <person name="Lombard V."/>
            <person name="Magnuson J."/>
            <person name="Maillard F."/>
            <person name="Morin E."/>
            <person name="Murat C."/>
            <person name="Nolan M."/>
            <person name="Ohm R."/>
            <person name="Pangilinan J."/>
            <person name="Pereira M."/>
            <person name="Perotto S."/>
            <person name="Peter M."/>
            <person name="Riley R."/>
            <person name="Sitrit Y."/>
            <person name="Stielow B."/>
            <person name="Szollosi G."/>
            <person name="Zifcakova L."/>
            <person name="Stursova M."/>
            <person name="Spatafora J.W."/>
            <person name="Tedersoo L."/>
            <person name="Vaario L.-M."/>
            <person name="Yamada A."/>
            <person name="Yan M."/>
            <person name="Wang P."/>
            <person name="Xu J."/>
            <person name="Bruns T."/>
            <person name="Baldrian P."/>
            <person name="Vilgalys R."/>
            <person name="Henrissat B."/>
            <person name="Grigoriev I.V."/>
            <person name="Hibbett D."/>
            <person name="Nagy L.G."/>
            <person name="Martin F.M."/>
        </authorList>
    </citation>
    <scope>NUCLEOTIDE SEQUENCE</scope>
    <source>
        <strain evidence="4">Prilba</strain>
    </source>
</reference>
<reference evidence="4" key="2">
    <citation type="journal article" date="2020" name="Nat. Commun.">
        <title>Large-scale genome sequencing of mycorrhizal fungi provides insights into the early evolution of symbiotic traits.</title>
        <authorList>
            <person name="Miyauchi S."/>
            <person name="Kiss E."/>
            <person name="Kuo A."/>
            <person name="Drula E."/>
            <person name="Kohler A."/>
            <person name="Sanchez-Garcia M."/>
            <person name="Morin E."/>
            <person name="Andreopoulos B."/>
            <person name="Barry K.W."/>
            <person name="Bonito G."/>
            <person name="Buee M."/>
            <person name="Carver A."/>
            <person name="Chen C."/>
            <person name="Cichocki N."/>
            <person name="Clum A."/>
            <person name="Culley D."/>
            <person name="Crous P.W."/>
            <person name="Fauchery L."/>
            <person name="Girlanda M."/>
            <person name="Hayes R.D."/>
            <person name="Keri Z."/>
            <person name="LaButti K."/>
            <person name="Lipzen A."/>
            <person name="Lombard V."/>
            <person name="Magnuson J."/>
            <person name="Maillard F."/>
            <person name="Murat C."/>
            <person name="Nolan M."/>
            <person name="Ohm R.A."/>
            <person name="Pangilinan J."/>
            <person name="Pereira M.F."/>
            <person name="Perotto S."/>
            <person name="Peter M."/>
            <person name="Pfister S."/>
            <person name="Riley R."/>
            <person name="Sitrit Y."/>
            <person name="Stielow J.B."/>
            <person name="Szollosi G."/>
            <person name="Zifcakova L."/>
            <person name="Stursova M."/>
            <person name="Spatafora J.W."/>
            <person name="Tedersoo L."/>
            <person name="Vaario L.M."/>
            <person name="Yamada A."/>
            <person name="Yan M."/>
            <person name="Wang P."/>
            <person name="Xu J."/>
            <person name="Bruns T."/>
            <person name="Baldrian P."/>
            <person name="Vilgalys R."/>
            <person name="Dunand C."/>
            <person name="Henrissat B."/>
            <person name="Grigoriev I.V."/>
            <person name="Hibbett D."/>
            <person name="Nagy L.G."/>
            <person name="Martin F.M."/>
        </authorList>
    </citation>
    <scope>NUCLEOTIDE SEQUENCE</scope>
    <source>
        <strain evidence="4">Prilba</strain>
    </source>
</reference>
<feature type="coiled-coil region" evidence="1">
    <location>
        <begin position="728"/>
        <end position="821"/>
    </location>
</feature>
<dbReference type="PANTHER" id="PTHR43941">
    <property type="entry name" value="STRUCTURAL MAINTENANCE OF CHROMOSOMES PROTEIN 2"/>
    <property type="match status" value="1"/>
</dbReference>
<evidence type="ECO:0000313" key="5">
    <source>
        <dbReference type="Proteomes" id="UP000759537"/>
    </source>
</evidence>
<name>A0A9P5JZP4_9AGAM</name>
<dbReference type="Proteomes" id="UP000759537">
    <property type="component" value="Unassembled WGS sequence"/>
</dbReference>
<accession>A0A9P5JZP4</accession>
<feature type="region of interest" description="Disordered" evidence="2">
    <location>
        <begin position="627"/>
        <end position="648"/>
    </location>
</feature>
<feature type="compositionally biased region" description="Low complexity" evidence="2">
    <location>
        <begin position="176"/>
        <end position="189"/>
    </location>
</feature>
<feature type="region of interest" description="Disordered" evidence="2">
    <location>
        <begin position="1"/>
        <end position="103"/>
    </location>
</feature>
<feature type="region of interest" description="Disordered" evidence="2">
    <location>
        <begin position="173"/>
        <end position="196"/>
    </location>
</feature>
<feature type="coiled-coil region" evidence="1">
    <location>
        <begin position="374"/>
        <end position="432"/>
    </location>
</feature>